<name>A0A7R9A9K9_9CRUS</name>
<accession>A0A7R9A9K9</accession>
<dbReference type="Proteomes" id="UP000677054">
    <property type="component" value="Unassembled WGS sequence"/>
</dbReference>
<evidence type="ECO:0000313" key="3">
    <source>
        <dbReference type="Proteomes" id="UP000677054"/>
    </source>
</evidence>
<evidence type="ECO:0000313" key="2">
    <source>
        <dbReference type="EMBL" id="CAD7250039.1"/>
    </source>
</evidence>
<dbReference type="EMBL" id="LR902142">
    <property type="protein sequence ID" value="CAD7250039.1"/>
    <property type="molecule type" value="Genomic_DNA"/>
</dbReference>
<evidence type="ECO:0000259" key="1">
    <source>
        <dbReference type="PROSITE" id="PS50041"/>
    </source>
</evidence>
<dbReference type="InterPro" id="IPR016186">
    <property type="entry name" value="C-type_lectin-like/link_sf"/>
</dbReference>
<proteinExistence type="predicted"/>
<feature type="domain" description="C-type lectin" evidence="1">
    <location>
        <begin position="156"/>
        <end position="268"/>
    </location>
</feature>
<dbReference type="Pfam" id="PF00059">
    <property type="entry name" value="Lectin_C"/>
    <property type="match status" value="1"/>
</dbReference>
<dbReference type="PROSITE" id="PS50041">
    <property type="entry name" value="C_TYPE_LECTIN_2"/>
    <property type="match status" value="1"/>
</dbReference>
<gene>
    <name evidence="2" type="ORF">DSTB1V02_LOCUS9823</name>
</gene>
<dbReference type="EMBL" id="CAJPEV010002625">
    <property type="protein sequence ID" value="CAG0897525.1"/>
    <property type="molecule type" value="Genomic_DNA"/>
</dbReference>
<dbReference type="Gene3D" id="3.10.100.10">
    <property type="entry name" value="Mannose-Binding Protein A, subunit A"/>
    <property type="match status" value="1"/>
</dbReference>
<dbReference type="AlphaFoldDB" id="A0A7R9A9K9"/>
<reference evidence="2" key="1">
    <citation type="submission" date="2020-11" db="EMBL/GenBank/DDBJ databases">
        <authorList>
            <person name="Tran Van P."/>
        </authorList>
    </citation>
    <scope>NUCLEOTIDE SEQUENCE</scope>
</reference>
<organism evidence="2">
    <name type="scientific">Darwinula stevensoni</name>
    <dbReference type="NCBI Taxonomy" id="69355"/>
    <lineage>
        <taxon>Eukaryota</taxon>
        <taxon>Metazoa</taxon>
        <taxon>Ecdysozoa</taxon>
        <taxon>Arthropoda</taxon>
        <taxon>Crustacea</taxon>
        <taxon>Oligostraca</taxon>
        <taxon>Ostracoda</taxon>
        <taxon>Podocopa</taxon>
        <taxon>Podocopida</taxon>
        <taxon>Darwinulocopina</taxon>
        <taxon>Darwinuloidea</taxon>
        <taxon>Darwinulidae</taxon>
        <taxon>Darwinula</taxon>
    </lineage>
</organism>
<keyword evidence="3" id="KW-1185">Reference proteome</keyword>
<protein>
    <recommendedName>
        <fullName evidence="1">C-type lectin domain-containing protein</fullName>
    </recommendedName>
</protein>
<dbReference type="InterPro" id="IPR016187">
    <property type="entry name" value="CTDL_fold"/>
</dbReference>
<dbReference type="SUPFAM" id="SSF56436">
    <property type="entry name" value="C-type lectin-like"/>
    <property type="match status" value="2"/>
</dbReference>
<sequence>MPSRDTNSSADERRGALERVRLSMGPSTGIRFVSSVLFLSLFQCAHGENCQSGNVTLLEGSPLRVTRASAAEICGGLRGALPEIEDSVEAWNEDIWVGLKVESTWNSGNDIEYWDANSLCFYYNFTRNSMEKADCKSSLGVYCSLPAGFECRSQLPYNRSYTLKSGSATTFEAAKALCDADGGTLPIHLDDPQVRQKFLDFVSPLAPNEFWVGLEEAASGGRRWADGKALCEVATFNFDNDDILTFPYTELCYRYKKSENALKDRGCSAASFSVVCEYHDGGILELLSPLPVNASVGREICEGGGGSLPQGLEESAVLRAIDNLSREISLW</sequence>
<dbReference type="InterPro" id="IPR001304">
    <property type="entry name" value="C-type_lectin-like"/>
</dbReference>